<evidence type="ECO:0000256" key="3">
    <source>
        <dbReference type="ARBA" id="ARBA00022989"/>
    </source>
</evidence>
<dbReference type="SUPFAM" id="SSF55797">
    <property type="entry name" value="PR-1-like"/>
    <property type="match status" value="1"/>
</dbReference>
<dbReference type="PROSITE" id="PS01009">
    <property type="entry name" value="CRISP_1"/>
    <property type="match status" value="1"/>
</dbReference>
<feature type="transmembrane region" description="Helical" evidence="6">
    <location>
        <begin position="30"/>
        <end position="52"/>
    </location>
</feature>
<dbReference type="GO" id="GO:0016020">
    <property type="term" value="C:membrane"/>
    <property type="evidence" value="ECO:0007669"/>
    <property type="project" value="UniProtKB-SubCell"/>
</dbReference>
<feature type="compositionally biased region" description="Basic and acidic residues" evidence="5">
    <location>
        <begin position="489"/>
        <end position="502"/>
    </location>
</feature>
<evidence type="ECO:0000313" key="9">
    <source>
        <dbReference type="Proteomes" id="UP000033140"/>
    </source>
</evidence>
<feature type="transmembrane region" description="Helical" evidence="6">
    <location>
        <begin position="239"/>
        <end position="261"/>
    </location>
</feature>
<proteinExistence type="predicted"/>
<feature type="transmembrane region" description="Helical" evidence="6">
    <location>
        <begin position="72"/>
        <end position="91"/>
    </location>
</feature>
<keyword evidence="3 6" id="KW-1133">Transmembrane helix</keyword>
<evidence type="ECO:0000313" key="8">
    <source>
        <dbReference type="EMBL" id="GAO45968.1"/>
    </source>
</evidence>
<gene>
    <name evidence="8" type="ORF">G7K_0213-t1</name>
</gene>
<feature type="compositionally biased region" description="Low complexity" evidence="5">
    <location>
        <begin position="576"/>
        <end position="601"/>
    </location>
</feature>
<evidence type="ECO:0000256" key="6">
    <source>
        <dbReference type="SAM" id="Phobius"/>
    </source>
</evidence>
<evidence type="ECO:0000259" key="7">
    <source>
        <dbReference type="SMART" id="SM00198"/>
    </source>
</evidence>
<feature type="transmembrane region" description="Helical" evidence="6">
    <location>
        <begin position="196"/>
        <end position="218"/>
    </location>
</feature>
<feature type="compositionally biased region" description="Basic and acidic residues" evidence="5">
    <location>
        <begin position="417"/>
        <end position="426"/>
    </location>
</feature>
<keyword evidence="2 6" id="KW-0812">Transmembrane</keyword>
<dbReference type="STRING" id="698492.A0A0E9N843"/>
<dbReference type="InterPro" id="IPR035940">
    <property type="entry name" value="CAP_sf"/>
</dbReference>
<dbReference type="CDD" id="cd05384">
    <property type="entry name" value="CAP_PRY1-like"/>
    <property type="match status" value="1"/>
</dbReference>
<feature type="transmembrane region" description="Helical" evidence="6">
    <location>
        <begin position="273"/>
        <end position="291"/>
    </location>
</feature>
<name>A0A0E9N843_SAICN</name>
<dbReference type="InterPro" id="IPR005178">
    <property type="entry name" value="Ostalpha/TMEM184C"/>
</dbReference>
<dbReference type="InterPro" id="IPR018244">
    <property type="entry name" value="Allrgn_V5/Tpx1_CS"/>
</dbReference>
<feature type="domain" description="SCP" evidence="7">
    <location>
        <begin position="1035"/>
        <end position="1165"/>
    </location>
</feature>
<dbReference type="AlphaFoldDB" id="A0A0E9N843"/>
<organism evidence="8 9">
    <name type="scientific">Saitoella complicata (strain BCRC 22490 / CBS 7301 / JCM 7358 / NBRC 10748 / NRRL Y-17804)</name>
    <dbReference type="NCBI Taxonomy" id="698492"/>
    <lineage>
        <taxon>Eukaryota</taxon>
        <taxon>Fungi</taxon>
        <taxon>Dikarya</taxon>
        <taxon>Ascomycota</taxon>
        <taxon>Taphrinomycotina</taxon>
        <taxon>Taphrinomycotina incertae sedis</taxon>
        <taxon>Saitoella</taxon>
    </lineage>
</organism>
<dbReference type="Pfam" id="PF03619">
    <property type="entry name" value="Solute_trans_a"/>
    <property type="match status" value="1"/>
</dbReference>
<dbReference type="GO" id="GO:0005576">
    <property type="term" value="C:extracellular region"/>
    <property type="evidence" value="ECO:0007669"/>
    <property type="project" value="InterPro"/>
</dbReference>
<reference evidence="8 9" key="3">
    <citation type="journal article" date="2015" name="Genome Announc.">
        <title>Draft Genome Sequence of the Archiascomycetous Yeast Saitoella complicata.</title>
        <authorList>
            <person name="Yamauchi K."/>
            <person name="Kondo S."/>
            <person name="Hamamoto M."/>
            <person name="Takahashi Y."/>
            <person name="Ogura Y."/>
            <person name="Hayashi T."/>
            <person name="Nishida H."/>
        </authorList>
    </citation>
    <scope>NUCLEOTIDE SEQUENCE [LARGE SCALE GENOMIC DNA]</scope>
    <source>
        <strain evidence="8 9">NRRL Y-17804</strain>
    </source>
</reference>
<dbReference type="InterPro" id="IPR001283">
    <property type="entry name" value="CRISP-related"/>
</dbReference>
<keyword evidence="4 6" id="KW-0472">Membrane</keyword>
<dbReference type="PRINTS" id="PR00837">
    <property type="entry name" value="V5TPXLIKE"/>
</dbReference>
<feature type="transmembrane region" description="Helical" evidence="6">
    <location>
        <begin position="165"/>
        <end position="184"/>
    </location>
</feature>
<feature type="compositionally biased region" description="Polar residues" evidence="5">
    <location>
        <begin position="554"/>
        <end position="569"/>
    </location>
</feature>
<feature type="compositionally biased region" description="Low complexity" evidence="5">
    <location>
        <begin position="933"/>
        <end position="1018"/>
    </location>
</feature>
<feature type="compositionally biased region" description="Low complexity" evidence="5">
    <location>
        <begin position="867"/>
        <end position="925"/>
    </location>
</feature>
<dbReference type="PANTHER" id="PTHR23423">
    <property type="entry name" value="ORGANIC SOLUTE TRANSPORTER-RELATED"/>
    <property type="match status" value="1"/>
</dbReference>
<evidence type="ECO:0000256" key="2">
    <source>
        <dbReference type="ARBA" id="ARBA00022692"/>
    </source>
</evidence>
<comment type="caution">
    <text evidence="8">The sequence shown here is derived from an EMBL/GenBank/DDBJ whole genome shotgun (WGS) entry which is preliminary data.</text>
</comment>
<feature type="compositionally biased region" description="Basic and acidic residues" evidence="5">
    <location>
        <begin position="432"/>
        <end position="441"/>
    </location>
</feature>
<comment type="subcellular location">
    <subcellularLocation>
        <location evidence="1">Membrane</location>
        <topology evidence="1">Multi-pass membrane protein</topology>
    </subcellularLocation>
</comment>
<feature type="region of interest" description="Disordered" evidence="5">
    <location>
        <begin position="810"/>
        <end position="1018"/>
    </location>
</feature>
<reference evidence="8 9" key="1">
    <citation type="journal article" date="2011" name="J. Gen. Appl. Microbiol.">
        <title>Draft genome sequencing of the enigmatic yeast Saitoella complicata.</title>
        <authorList>
            <person name="Nishida H."/>
            <person name="Hamamoto M."/>
            <person name="Sugiyama J."/>
        </authorList>
    </citation>
    <scope>NUCLEOTIDE SEQUENCE [LARGE SCALE GENOMIC DNA]</scope>
    <source>
        <strain evidence="8 9">NRRL Y-17804</strain>
    </source>
</reference>
<dbReference type="EMBL" id="BACD03000001">
    <property type="protein sequence ID" value="GAO45968.1"/>
    <property type="molecule type" value="Genomic_DNA"/>
</dbReference>
<feature type="region of interest" description="Disordered" evidence="5">
    <location>
        <begin position="536"/>
        <end position="613"/>
    </location>
</feature>
<dbReference type="SMART" id="SM00198">
    <property type="entry name" value="SCP"/>
    <property type="match status" value="1"/>
</dbReference>
<evidence type="ECO:0000256" key="1">
    <source>
        <dbReference type="ARBA" id="ARBA00004141"/>
    </source>
</evidence>
<feature type="compositionally biased region" description="Acidic residues" evidence="5">
    <location>
        <begin position="834"/>
        <end position="846"/>
    </location>
</feature>
<dbReference type="InterPro" id="IPR014044">
    <property type="entry name" value="CAP_dom"/>
</dbReference>
<accession>A0A0E9N843</accession>
<keyword evidence="9" id="KW-1185">Reference proteome</keyword>
<feature type="compositionally biased region" description="Polar residues" evidence="5">
    <location>
        <begin position="812"/>
        <end position="827"/>
    </location>
</feature>
<feature type="compositionally biased region" description="Low complexity" evidence="5">
    <location>
        <begin position="536"/>
        <end position="546"/>
    </location>
</feature>
<dbReference type="SMART" id="SM01417">
    <property type="entry name" value="Solute_trans_a"/>
    <property type="match status" value="1"/>
</dbReference>
<dbReference type="Pfam" id="PF00188">
    <property type="entry name" value="CAP"/>
    <property type="match status" value="1"/>
</dbReference>
<dbReference type="Gene3D" id="3.40.33.10">
    <property type="entry name" value="CAP"/>
    <property type="match status" value="1"/>
</dbReference>
<feature type="compositionally biased region" description="Acidic residues" evidence="5">
    <location>
        <begin position="461"/>
        <end position="475"/>
    </location>
</feature>
<protein>
    <recommendedName>
        <fullName evidence="7">SCP domain-containing protein</fullName>
    </recommendedName>
</protein>
<sequence>MPTCSVTDTDDTIDPTPILQYGKIHVSLHAIGQLSCVVFAFATTVVAGYLIFRHARNYHTPEEQRHIIRIVLMLPIYAIISLFSYLYYPWALYYTTVQDCYEAFALASFFFLLTQFLAPTLREQRLLFMSRGMKRKWVWPLGKWRWRPSGSVWFEMIRFGTMQYVFIRPAMTLVAVLTNVFGLYCESSYSPVFSHIWVLTIDSISVSIAMMAVIEFAYEMTEELKPYNPVGKLLCIKMIIFFVFWQTVALGFASSFGWIKATEYWSQTDIETGLSAILVCVEMFIFALFHLRAFTFKPYLITSAGNGEVRKTPIRPALIDSLNPMDFIRAVWDTTLWLIRICLRRPDPTGKRKSLREWDLVQIRGRGRPAPTTGGDNGRESLLEGTYVPPMVATEMRADSIPIMGWNNIDIELDERRTSTDGRSEDGSLDSHGVDKTDIVVRPDGSIAVRRERFPRRQVPPEDEEEEREEDDDSWSDIGGDSAVGPQTAHHEFSPSKIKETPKPNITVLERSMSHETTGTGVTPGLGVVYQIITNTTPPTTTPEPIVRGRAGSVGTSLQTVSRARSRSGSAPIPLQLPSQVQQSRSRSGSGANAGASQLLSVPRAPKLPSSSQVEEYHGMYLHPNMTYGEEERERGRTRHREDRRTTQLSIAFDLDVDVLATQLPSKTLRKQLQGFDSQYPPMMQTMMSKSSSRQCRSRGEAPIVMIHHSHAPVQDPSRSPVSHAELGIRALELVCARPRGPTVIHATSGLDLLKEAKYAIYKYRVPQRGVLKEFSNEQINGSTTTTDNMKLSVLLSVLVITAAVSDAAATPKSSTAVAASPRSTSASKHDDYEHDGEDDNDDDDERWSSRWSSQGKPTAWNRAASTTSYKPTTTKKVTTTTKKTTTKPTTKTTTKPTTKTTTKKSTTLKTSTKKPATTSAAKATVLQKAAVATSSSKTTSKTTTKTTSKTTSKPTTKAATTTSKTTTKAATTTPKTTTKAATTTSKTTTKPATTTSKTTTKAATTTSKTTTKASTTTTKASTTAAAAATSSAQAFINTMLTSHNAYRAKHQAQPLVWNNTLATYAVNHANTCNFAHTGGPYGENLGIGTYSDPTVYVDMWYDEVAQYDFSNPGFSEATGHFTQLVWNSTTQLGCGYVTTCQGQGNTGYPNYLVCEYYPPGNVQWTGSGDPWRFYRTNVFPATS</sequence>
<dbReference type="Proteomes" id="UP000033140">
    <property type="component" value="Unassembled WGS sequence"/>
</dbReference>
<feature type="region of interest" description="Disordered" evidence="5">
    <location>
        <begin position="417"/>
        <end position="503"/>
    </location>
</feature>
<evidence type="ECO:0000256" key="5">
    <source>
        <dbReference type="SAM" id="MobiDB-lite"/>
    </source>
</evidence>
<evidence type="ECO:0000256" key="4">
    <source>
        <dbReference type="ARBA" id="ARBA00023136"/>
    </source>
</evidence>
<reference evidence="8 9" key="2">
    <citation type="journal article" date="2014" name="J. Gen. Appl. Microbiol.">
        <title>The early diverging ascomycetous budding yeast Saitoella complicata has three histone deacetylases belonging to the Clr6, Hos2, and Rpd3 lineages.</title>
        <authorList>
            <person name="Nishida H."/>
            <person name="Matsumoto T."/>
            <person name="Kondo S."/>
            <person name="Hamamoto M."/>
            <person name="Yoshikawa H."/>
        </authorList>
    </citation>
    <scope>NUCLEOTIDE SEQUENCE [LARGE SCALE GENOMIC DNA]</scope>
    <source>
        <strain evidence="8 9">NRRL Y-17804</strain>
    </source>
</reference>